<gene>
    <name evidence="2" type="ORF">L21SP5_02989</name>
</gene>
<dbReference type="Proteomes" id="UP000064893">
    <property type="component" value="Chromosome"/>
</dbReference>
<sequence precursor="true">MIEPRRIWLFLILLLPVFANAQEKANDTLISLKLEQTNIRTVLDTISASSGYLFSYNSQYLNDTTKIDINVDSASIGDIIKLIANDREIQLVRKNQHIIIKKAPRKNYFTLTGSVKSNKEPLIAASVYFKNTFQGVITNADGEFVLKVQSQSKEDTLVFSHLGYYSMEIPLQEIENNHIDVTLKTHSIKLEEIIVSGASARTIVKKMMENLNAHYPKKDVAYTGFYREEVKRGNDYQYFSEAVLKVYKNNYQKTINTERIQRIQSRTIKSASKKDSVLLKIKSGLRTSLYLDVVRNRPSFMHPLTLEHYTYKIERTSYINGEMVYIINFNPIAGTKVRYQGQMVINAENFALEGVDFAYAESRKDALEELVSKRSRGVKKKFNQASYKVRYKRIGNTWYLQRTETLLSVKVKKSGNWFYKPYTSQTAFYVVNTDTTNIQKPRRRESINPSVIFSDETFDYTPEFWGQYDYFKPSDKVINDLKKIEQIERAVSQGMD</sequence>
<dbReference type="Pfam" id="PF13715">
    <property type="entry name" value="CarbopepD_reg_2"/>
    <property type="match status" value="1"/>
</dbReference>
<dbReference type="KEGG" id="blq:L21SP5_02989"/>
<dbReference type="STRING" id="1307839.L21SP5_02989"/>
<dbReference type="AlphaFoldDB" id="A0A0S2I2R6"/>
<reference evidence="2 3" key="1">
    <citation type="submission" date="2015-11" db="EMBL/GenBank/DDBJ databases">
        <title>Description and complete genome sequence of a novel strain predominating in hypersaline microbial mats and representing a new family of the Bacteriodetes phylum.</title>
        <authorList>
            <person name="Spring S."/>
            <person name="Bunk B."/>
            <person name="Sproer C."/>
            <person name="Klenk H.-P."/>
        </authorList>
    </citation>
    <scope>NUCLEOTIDE SEQUENCE [LARGE SCALE GENOMIC DNA]</scope>
    <source>
        <strain evidence="2 3">L21-Spi-D4</strain>
    </source>
</reference>
<feature type="signal peptide" evidence="1">
    <location>
        <begin position="1"/>
        <end position="21"/>
    </location>
</feature>
<proteinExistence type="predicted"/>
<protein>
    <submittedName>
        <fullName evidence="2">TonB-linked outer membrane protein, SusC/RagA family</fullName>
    </submittedName>
</protein>
<dbReference type="InterPro" id="IPR008969">
    <property type="entry name" value="CarboxyPept-like_regulatory"/>
</dbReference>
<name>A0A0S2I2R6_9BACT</name>
<evidence type="ECO:0000313" key="2">
    <source>
        <dbReference type="EMBL" id="ALO16609.1"/>
    </source>
</evidence>
<keyword evidence="1" id="KW-0732">Signal</keyword>
<organism evidence="2 3">
    <name type="scientific">Salinivirga cyanobacteriivorans</name>
    <dbReference type="NCBI Taxonomy" id="1307839"/>
    <lineage>
        <taxon>Bacteria</taxon>
        <taxon>Pseudomonadati</taxon>
        <taxon>Bacteroidota</taxon>
        <taxon>Bacteroidia</taxon>
        <taxon>Bacteroidales</taxon>
        <taxon>Salinivirgaceae</taxon>
        <taxon>Salinivirga</taxon>
    </lineage>
</organism>
<feature type="chain" id="PRO_5006599628" evidence="1">
    <location>
        <begin position="22"/>
        <end position="496"/>
    </location>
</feature>
<dbReference type="SUPFAM" id="SSF49464">
    <property type="entry name" value="Carboxypeptidase regulatory domain-like"/>
    <property type="match status" value="1"/>
</dbReference>
<evidence type="ECO:0000256" key="1">
    <source>
        <dbReference type="SAM" id="SignalP"/>
    </source>
</evidence>
<keyword evidence="3" id="KW-1185">Reference proteome</keyword>
<dbReference type="EMBL" id="CP013118">
    <property type="protein sequence ID" value="ALO16609.1"/>
    <property type="molecule type" value="Genomic_DNA"/>
</dbReference>
<evidence type="ECO:0000313" key="3">
    <source>
        <dbReference type="Proteomes" id="UP000064893"/>
    </source>
</evidence>
<accession>A0A0S2I2R6</accession>